<sequence>MVSVNFRQAFATDHASITDLHVRVSSEAYADMLPQDYLANVMPGEKAKLWQRRLAPSVNPERLVITLAEVHSGLAGFACFVLDEETNFGTYLHNLYVDRSFQGKRLGLRLLIESISRFSEERWEEPVHLLTMRENYPARGFYDRLNGHVVEQKQNVMSRYPDVTFVRYQWPSARAMAANASNLGIPLREEDGR</sequence>
<dbReference type="CDD" id="cd04301">
    <property type="entry name" value="NAT_SF"/>
    <property type="match status" value="1"/>
</dbReference>
<gene>
    <name evidence="2" type="ORF">CFBP5506_19245</name>
</gene>
<protein>
    <submittedName>
        <fullName evidence="2">GNAT family N-acetyltransferase</fullName>
    </submittedName>
</protein>
<reference evidence="2" key="2">
    <citation type="submission" date="2023-04" db="EMBL/GenBank/DDBJ databases">
        <title>Complete genome sequence of Agrobacterium salinitolerans CFBP5506.</title>
        <authorList>
            <person name="Yen H.-C."/>
            <person name="Yan X.-H."/>
            <person name="Lai E.-M."/>
            <person name="Kuo C.-H."/>
        </authorList>
    </citation>
    <scope>NUCLEOTIDE SEQUENCE</scope>
    <source>
        <strain evidence="2">CFBP5506</strain>
    </source>
</reference>
<dbReference type="SUPFAM" id="SSF55729">
    <property type="entry name" value="Acyl-CoA N-acyltransferases (Nat)"/>
    <property type="match status" value="1"/>
</dbReference>
<feature type="domain" description="N-acetyltransferase" evidence="1">
    <location>
        <begin position="4"/>
        <end position="171"/>
    </location>
</feature>
<organism evidence="2 3">
    <name type="scientific">Agrobacterium tumefaciens</name>
    <dbReference type="NCBI Taxonomy" id="358"/>
    <lineage>
        <taxon>Bacteria</taxon>
        <taxon>Pseudomonadati</taxon>
        <taxon>Pseudomonadota</taxon>
        <taxon>Alphaproteobacteria</taxon>
        <taxon>Hyphomicrobiales</taxon>
        <taxon>Rhizobiaceae</taxon>
        <taxon>Rhizobium/Agrobacterium group</taxon>
        <taxon>Agrobacterium</taxon>
        <taxon>Agrobacterium tumefaciens complex</taxon>
    </lineage>
</organism>
<dbReference type="Proteomes" id="UP000305410">
    <property type="component" value="Chromosome Linear"/>
</dbReference>
<name>A0AAF0H3N3_AGRTU</name>
<dbReference type="GO" id="GO:0016747">
    <property type="term" value="F:acyltransferase activity, transferring groups other than amino-acyl groups"/>
    <property type="evidence" value="ECO:0007669"/>
    <property type="project" value="InterPro"/>
</dbReference>
<dbReference type="RefSeq" id="WP_080795334.1">
    <property type="nucleotide sequence ID" value="NZ_CP122963.1"/>
</dbReference>
<evidence type="ECO:0000313" key="3">
    <source>
        <dbReference type="Proteomes" id="UP000305410"/>
    </source>
</evidence>
<proteinExistence type="predicted"/>
<dbReference type="PROSITE" id="PS51186">
    <property type="entry name" value="GNAT"/>
    <property type="match status" value="1"/>
</dbReference>
<accession>A0AAF0H3N3</accession>
<dbReference type="Pfam" id="PF00583">
    <property type="entry name" value="Acetyltransf_1"/>
    <property type="match status" value="1"/>
</dbReference>
<dbReference type="EMBL" id="CP122963">
    <property type="protein sequence ID" value="WGM61755.1"/>
    <property type="molecule type" value="Genomic_DNA"/>
</dbReference>
<dbReference type="Gene3D" id="3.40.630.30">
    <property type="match status" value="1"/>
</dbReference>
<reference evidence="2" key="1">
    <citation type="submission" date="2019-04" db="EMBL/GenBank/DDBJ databases">
        <authorList>
            <person name="Chiang H.-Y."/>
            <person name="Huang Y.-Y."/>
            <person name="Chou L."/>
            <person name="Lai E.-M."/>
            <person name="Kuo C.-H."/>
        </authorList>
    </citation>
    <scope>NUCLEOTIDE SEQUENCE</scope>
    <source>
        <strain evidence="2">CFBP5506</strain>
    </source>
</reference>
<evidence type="ECO:0000313" key="2">
    <source>
        <dbReference type="EMBL" id="WGM61755.1"/>
    </source>
</evidence>
<dbReference type="InterPro" id="IPR000182">
    <property type="entry name" value="GNAT_dom"/>
</dbReference>
<dbReference type="InterPro" id="IPR016181">
    <property type="entry name" value="Acyl_CoA_acyltransferase"/>
</dbReference>
<dbReference type="AlphaFoldDB" id="A0AAF0H3N3"/>
<evidence type="ECO:0000259" key="1">
    <source>
        <dbReference type="PROSITE" id="PS51186"/>
    </source>
</evidence>